<gene>
    <name evidence="8" type="primary">trxA</name>
    <name evidence="8" type="ORF">MAMT_00816</name>
</gene>
<name>A0A5E6MJZ1_9BACT</name>
<dbReference type="InterPro" id="IPR036249">
    <property type="entry name" value="Thioredoxin-like_sf"/>
</dbReference>
<organism evidence="8 9">
    <name type="scientific">Methylacidimicrobium tartarophylax</name>
    <dbReference type="NCBI Taxonomy" id="1041768"/>
    <lineage>
        <taxon>Bacteria</taxon>
        <taxon>Pseudomonadati</taxon>
        <taxon>Verrucomicrobiota</taxon>
        <taxon>Methylacidimicrobium</taxon>
    </lineage>
</organism>
<dbReference type="AlphaFoldDB" id="A0A5E6MJZ1"/>
<dbReference type="InterPro" id="IPR017937">
    <property type="entry name" value="Thioredoxin_CS"/>
</dbReference>
<dbReference type="GO" id="GO:0006950">
    <property type="term" value="P:response to stress"/>
    <property type="evidence" value="ECO:0007669"/>
    <property type="project" value="UniProtKB-ARBA"/>
</dbReference>
<dbReference type="CDD" id="cd02956">
    <property type="entry name" value="ybbN"/>
    <property type="match status" value="1"/>
</dbReference>
<comment type="similarity">
    <text evidence="1">Belongs to the thioredoxin family.</text>
</comment>
<dbReference type="InterPro" id="IPR013766">
    <property type="entry name" value="Thioredoxin_domain"/>
</dbReference>
<evidence type="ECO:0000256" key="6">
    <source>
        <dbReference type="NCBIfam" id="TIGR01068"/>
    </source>
</evidence>
<evidence type="ECO:0000256" key="4">
    <source>
        <dbReference type="ARBA" id="ARBA00023157"/>
    </source>
</evidence>
<dbReference type="InterPro" id="IPR011990">
    <property type="entry name" value="TPR-like_helical_dom_sf"/>
</dbReference>
<protein>
    <recommendedName>
        <fullName evidence="6">Thioredoxin</fullName>
    </recommendedName>
</protein>
<sequence>MRKPSQDFIRDVLEKSHTVPVLVDFWAPWCGPCRILGPVLERLAARAAGRWELVKVNTEEEPELARQYEIYSIPDVRLFVGGQSVDGFVGALSEGQIEQWLQKAIPIPRSARYKEAERLFAEGKCKKAAELLAQERAAGVRDPDASLLYARAAICSNPKEALEALGPDAVSQDPQVAEAVRELGQALLSPSPSEEKADSRLSRDRQGWEALRDGRPEAALELWIGLLEEERNFREGELARICRALFQVLGWRHALTERFSRRFSAAVHV</sequence>
<dbReference type="InterPro" id="IPR005746">
    <property type="entry name" value="Thioredoxin"/>
</dbReference>
<dbReference type="PANTHER" id="PTHR45663">
    <property type="entry name" value="GEO12009P1"/>
    <property type="match status" value="1"/>
</dbReference>
<evidence type="ECO:0000256" key="2">
    <source>
        <dbReference type="ARBA" id="ARBA00022448"/>
    </source>
</evidence>
<evidence type="ECO:0000313" key="8">
    <source>
        <dbReference type="EMBL" id="VVM05833.1"/>
    </source>
</evidence>
<dbReference type="PRINTS" id="PR00421">
    <property type="entry name" value="THIOREDOXIN"/>
</dbReference>
<dbReference type="GO" id="GO:0015035">
    <property type="term" value="F:protein-disulfide reductase activity"/>
    <property type="evidence" value="ECO:0007669"/>
    <property type="project" value="UniProtKB-UniRule"/>
</dbReference>
<evidence type="ECO:0000256" key="1">
    <source>
        <dbReference type="ARBA" id="ARBA00008987"/>
    </source>
</evidence>
<keyword evidence="3" id="KW-0249">Electron transport</keyword>
<dbReference type="RefSeq" id="WP_178086907.1">
    <property type="nucleotide sequence ID" value="NZ_CABFVA020000032.1"/>
</dbReference>
<evidence type="ECO:0000313" key="9">
    <source>
        <dbReference type="Proteomes" id="UP000334923"/>
    </source>
</evidence>
<dbReference type="Gene3D" id="1.25.40.10">
    <property type="entry name" value="Tetratricopeptide repeat domain"/>
    <property type="match status" value="1"/>
</dbReference>
<dbReference type="PROSITE" id="PS51352">
    <property type="entry name" value="THIOREDOXIN_2"/>
    <property type="match status" value="1"/>
</dbReference>
<dbReference type="GO" id="GO:0005737">
    <property type="term" value="C:cytoplasm"/>
    <property type="evidence" value="ECO:0007669"/>
    <property type="project" value="TreeGrafter"/>
</dbReference>
<dbReference type="NCBIfam" id="TIGR01068">
    <property type="entry name" value="thioredoxin"/>
    <property type="match status" value="1"/>
</dbReference>
<keyword evidence="9" id="KW-1185">Reference proteome</keyword>
<dbReference type="Proteomes" id="UP000334923">
    <property type="component" value="Unassembled WGS sequence"/>
</dbReference>
<evidence type="ECO:0000259" key="7">
    <source>
        <dbReference type="PROSITE" id="PS51352"/>
    </source>
</evidence>
<keyword evidence="4" id="KW-1015">Disulfide bond</keyword>
<dbReference type="EMBL" id="CABFVA020000032">
    <property type="protein sequence ID" value="VVM05833.1"/>
    <property type="molecule type" value="Genomic_DNA"/>
</dbReference>
<reference evidence="8 9" key="1">
    <citation type="submission" date="2019-09" db="EMBL/GenBank/DDBJ databases">
        <authorList>
            <person name="Cremers G."/>
        </authorList>
    </citation>
    <scope>NUCLEOTIDE SEQUENCE [LARGE SCALE GENOMIC DNA]</scope>
    <source>
        <strain evidence="8">4A</strain>
    </source>
</reference>
<dbReference type="PANTHER" id="PTHR45663:SF11">
    <property type="entry name" value="GEO12009P1"/>
    <property type="match status" value="1"/>
</dbReference>
<dbReference type="Pfam" id="PF00085">
    <property type="entry name" value="Thioredoxin"/>
    <property type="match status" value="1"/>
</dbReference>
<keyword evidence="5" id="KW-0676">Redox-active center</keyword>
<accession>A0A5E6MJZ1</accession>
<dbReference type="FunFam" id="3.40.30.10:FF:000001">
    <property type="entry name" value="Thioredoxin"/>
    <property type="match status" value="1"/>
</dbReference>
<keyword evidence="2" id="KW-0813">Transport</keyword>
<feature type="domain" description="Thioredoxin" evidence="7">
    <location>
        <begin position="1"/>
        <end position="106"/>
    </location>
</feature>
<dbReference type="PROSITE" id="PS00194">
    <property type="entry name" value="THIOREDOXIN_1"/>
    <property type="match status" value="1"/>
</dbReference>
<evidence type="ECO:0000256" key="5">
    <source>
        <dbReference type="ARBA" id="ARBA00023284"/>
    </source>
</evidence>
<dbReference type="SUPFAM" id="SSF52833">
    <property type="entry name" value="Thioredoxin-like"/>
    <property type="match status" value="1"/>
</dbReference>
<dbReference type="Gene3D" id="3.40.30.10">
    <property type="entry name" value="Glutaredoxin"/>
    <property type="match status" value="1"/>
</dbReference>
<proteinExistence type="inferred from homology"/>
<evidence type="ECO:0000256" key="3">
    <source>
        <dbReference type="ARBA" id="ARBA00022982"/>
    </source>
</evidence>